<name>A0A8J7HHC0_9CYAN</name>
<dbReference type="EMBL" id="JAECZB010000092">
    <property type="protein sequence ID" value="MBH8555061.1"/>
    <property type="molecule type" value="Genomic_DNA"/>
</dbReference>
<evidence type="ECO:0000313" key="2">
    <source>
        <dbReference type="Proteomes" id="UP000599391"/>
    </source>
</evidence>
<gene>
    <name evidence="1" type="ORF">I8751_22470</name>
</gene>
<protein>
    <submittedName>
        <fullName evidence="1">Uncharacterized protein</fullName>
    </submittedName>
</protein>
<accession>A0A8J7HHC0</accession>
<reference evidence="1 2" key="1">
    <citation type="journal article" date="2021" name="Int. J. Syst. Evol. Microbiol.">
        <title>Amazonocrinis nigriterrae gen. nov., sp. nov., Atlanticothrix silvestris gen. nov., sp. nov. and Dendronalium phyllosphericum gen. nov., sp. nov., nostocacean cyanobacteria from Brazilian environments.</title>
        <authorList>
            <person name="Alvarenga D.O."/>
            <person name="Andreote A.P.D."/>
            <person name="Branco L.H.Z."/>
            <person name="Delbaje E."/>
            <person name="Cruz R.B."/>
            <person name="Varani A.M."/>
            <person name="Fiore M.F."/>
        </authorList>
    </citation>
    <scope>NUCLEOTIDE SEQUENCE [LARGE SCALE GENOMIC DNA]</scope>
    <source>
        <strain evidence="1 2">CENA357</strain>
    </source>
</reference>
<proteinExistence type="predicted"/>
<dbReference type="RefSeq" id="WP_214441289.1">
    <property type="nucleotide sequence ID" value="NZ_JAECZB010000092.1"/>
</dbReference>
<dbReference type="Proteomes" id="UP000599391">
    <property type="component" value="Unassembled WGS sequence"/>
</dbReference>
<evidence type="ECO:0000313" key="1">
    <source>
        <dbReference type="EMBL" id="MBH8555061.1"/>
    </source>
</evidence>
<comment type="caution">
    <text evidence="1">The sequence shown here is derived from an EMBL/GenBank/DDBJ whole genome shotgun (WGS) entry which is preliminary data.</text>
</comment>
<dbReference type="AlphaFoldDB" id="A0A8J7HHC0"/>
<sequence length="46" mass="5684">MFRYTVSTLFNEMINDRLFASYILQGIHYYEPKVLVMRSLFTYTYF</sequence>
<keyword evidence="2" id="KW-1185">Reference proteome</keyword>
<organism evidence="1 2">
    <name type="scientific">Atlanticothrix silvestris CENA357</name>
    <dbReference type="NCBI Taxonomy" id="1725252"/>
    <lineage>
        <taxon>Bacteria</taxon>
        <taxon>Bacillati</taxon>
        <taxon>Cyanobacteriota</taxon>
        <taxon>Cyanophyceae</taxon>
        <taxon>Nostocales</taxon>
        <taxon>Nodulariaceae</taxon>
        <taxon>Atlanticothrix</taxon>
        <taxon>Atlanticothrix silvestris</taxon>
    </lineage>
</organism>